<organism evidence="1 2">
    <name type="scientific">Mycena albidolilacea</name>
    <dbReference type="NCBI Taxonomy" id="1033008"/>
    <lineage>
        <taxon>Eukaryota</taxon>
        <taxon>Fungi</taxon>
        <taxon>Dikarya</taxon>
        <taxon>Basidiomycota</taxon>
        <taxon>Agaricomycotina</taxon>
        <taxon>Agaricomycetes</taxon>
        <taxon>Agaricomycetidae</taxon>
        <taxon>Agaricales</taxon>
        <taxon>Marasmiineae</taxon>
        <taxon>Mycenaceae</taxon>
        <taxon>Mycena</taxon>
    </lineage>
</organism>
<gene>
    <name evidence="1" type="ORF">DFH08DRAFT_716678</name>
</gene>
<name>A0AAD6ZAE8_9AGAR</name>
<keyword evidence="2" id="KW-1185">Reference proteome</keyword>
<dbReference type="EMBL" id="JARIHO010000067">
    <property type="protein sequence ID" value="KAJ7314506.1"/>
    <property type="molecule type" value="Genomic_DNA"/>
</dbReference>
<dbReference type="Proteomes" id="UP001218218">
    <property type="component" value="Unassembled WGS sequence"/>
</dbReference>
<accession>A0AAD6ZAE8</accession>
<evidence type="ECO:0000313" key="2">
    <source>
        <dbReference type="Proteomes" id="UP001218218"/>
    </source>
</evidence>
<sequence>MFNTTPGGCADTGTNHQPTNSTIKLTQHQGIKAVLALSRISSPTFRLPHSYTCKLVVPRMEYALPVWYRPVMEREHARRNRTVWIAKALGKVQRQACKLITDSLRITATDTQNYHANIAP</sequence>
<feature type="non-terminal residue" evidence="1">
    <location>
        <position position="120"/>
    </location>
</feature>
<protein>
    <submittedName>
        <fullName evidence="1">Uncharacterized protein</fullName>
    </submittedName>
</protein>
<evidence type="ECO:0000313" key="1">
    <source>
        <dbReference type="EMBL" id="KAJ7314506.1"/>
    </source>
</evidence>
<dbReference type="AlphaFoldDB" id="A0AAD6ZAE8"/>
<comment type="caution">
    <text evidence="1">The sequence shown here is derived from an EMBL/GenBank/DDBJ whole genome shotgun (WGS) entry which is preliminary data.</text>
</comment>
<reference evidence="1" key="1">
    <citation type="submission" date="2023-03" db="EMBL/GenBank/DDBJ databases">
        <title>Massive genome expansion in bonnet fungi (Mycena s.s.) driven by repeated elements and novel gene families across ecological guilds.</title>
        <authorList>
            <consortium name="Lawrence Berkeley National Laboratory"/>
            <person name="Harder C.B."/>
            <person name="Miyauchi S."/>
            <person name="Viragh M."/>
            <person name="Kuo A."/>
            <person name="Thoen E."/>
            <person name="Andreopoulos B."/>
            <person name="Lu D."/>
            <person name="Skrede I."/>
            <person name="Drula E."/>
            <person name="Henrissat B."/>
            <person name="Morin E."/>
            <person name="Kohler A."/>
            <person name="Barry K."/>
            <person name="LaButti K."/>
            <person name="Morin E."/>
            <person name="Salamov A."/>
            <person name="Lipzen A."/>
            <person name="Mereny Z."/>
            <person name="Hegedus B."/>
            <person name="Baldrian P."/>
            <person name="Stursova M."/>
            <person name="Weitz H."/>
            <person name="Taylor A."/>
            <person name="Grigoriev I.V."/>
            <person name="Nagy L.G."/>
            <person name="Martin F."/>
            <person name="Kauserud H."/>
        </authorList>
    </citation>
    <scope>NUCLEOTIDE SEQUENCE</scope>
    <source>
        <strain evidence="1">CBHHK002</strain>
    </source>
</reference>
<proteinExistence type="predicted"/>